<dbReference type="RefSeq" id="WP_186868190.1">
    <property type="nucleotide sequence ID" value="NZ_JACOOL010000001.1"/>
</dbReference>
<dbReference type="InterPro" id="IPR050351">
    <property type="entry name" value="BphY/WalK/GraS-like"/>
</dbReference>
<name>A0A923L2X1_9BACI</name>
<keyword evidence="9" id="KW-0067">ATP-binding</keyword>
<comment type="caution">
    <text evidence="15">The sequence shown here is derived from an EMBL/GenBank/DDBJ whole genome shotgun (WGS) entry which is preliminary data.</text>
</comment>
<keyword evidence="10 13" id="KW-1133">Transmembrane helix</keyword>
<comment type="subcellular location">
    <subcellularLocation>
        <location evidence="2">Cell membrane</location>
        <topology evidence="2">Multi-pass membrane protein</topology>
    </subcellularLocation>
</comment>
<comment type="catalytic activity">
    <reaction evidence="1">
        <text>ATP + protein L-histidine = ADP + protein N-phospho-L-histidine.</text>
        <dbReference type="EC" id="2.7.13.3"/>
    </reaction>
</comment>
<gene>
    <name evidence="15" type="ORF">H8S33_01495</name>
</gene>
<dbReference type="InterPro" id="IPR004358">
    <property type="entry name" value="Sig_transdc_His_kin-like_C"/>
</dbReference>
<evidence type="ECO:0000256" key="5">
    <source>
        <dbReference type="ARBA" id="ARBA00022679"/>
    </source>
</evidence>
<keyword evidence="4" id="KW-1003">Cell membrane</keyword>
<reference evidence="15" key="1">
    <citation type="submission" date="2020-08" db="EMBL/GenBank/DDBJ databases">
        <title>Genome public.</title>
        <authorList>
            <person name="Liu C."/>
            <person name="Sun Q."/>
        </authorList>
    </citation>
    <scope>NUCLEOTIDE SEQUENCE</scope>
    <source>
        <strain evidence="15">BX22</strain>
    </source>
</reference>
<keyword evidence="16" id="KW-1185">Reference proteome</keyword>
<keyword evidence="8 15" id="KW-0418">Kinase</keyword>
<dbReference type="GO" id="GO:0004721">
    <property type="term" value="F:phosphoprotein phosphatase activity"/>
    <property type="evidence" value="ECO:0007669"/>
    <property type="project" value="TreeGrafter"/>
</dbReference>
<dbReference type="PRINTS" id="PR00344">
    <property type="entry name" value="BCTRLSENSOR"/>
</dbReference>
<dbReference type="GO" id="GO:0005886">
    <property type="term" value="C:plasma membrane"/>
    <property type="evidence" value="ECO:0007669"/>
    <property type="project" value="UniProtKB-SubCell"/>
</dbReference>
<dbReference type="EMBL" id="JACOOL010000001">
    <property type="protein sequence ID" value="MBC5635488.1"/>
    <property type="molecule type" value="Genomic_DNA"/>
</dbReference>
<dbReference type="GO" id="GO:0016036">
    <property type="term" value="P:cellular response to phosphate starvation"/>
    <property type="evidence" value="ECO:0007669"/>
    <property type="project" value="TreeGrafter"/>
</dbReference>
<evidence type="ECO:0000313" key="15">
    <source>
        <dbReference type="EMBL" id="MBC5635488.1"/>
    </source>
</evidence>
<protein>
    <recommendedName>
        <fullName evidence="3">histidine kinase</fullName>
        <ecNumber evidence="3">2.7.13.3</ecNumber>
    </recommendedName>
</protein>
<accession>A0A923L2X1</accession>
<dbReference type="PANTHER" id="PTHR45453">
    <property type="entry name" value="PHOSPHATE REGULON SENSOR PROTEIN PHOR"/>
    <property type="match status" value="1"/>
</dbReference>
<evidence type="ECO:0000256" key="11">
    <source>
        <dbReference type="ARBA" id="ARBA00023012"/>
    </source>
</evidence>
<keyword evidence="5" id="KW-0808">Transferase</keyword>
<evidence type="ECO:0000256" key="3">
    <source>
        <dbReference type="ARBA" id="ARBA00012438"/>
    </source>
</evidence>
<evidence type="ECO:0000256" key="10">
    <source>
        <dbReference type="ARBA" id="ARBA00022989"/>
    </source>
</evidence>
<dbReference type="InterPro" id="IPR005467">
    <property type="entry name" value="His_kinase_dom"/>
</dbReference>
<evidence type="ECO:0000256" key="6">
    <source>
        <dbReference type="ARBA" id="ARBA00022692"/>
    </source>
</evidence>
<dbReference type="PROSITE" id="PS50109">
    <property type="entry name" value="HIS_KIN"/>
    <property type="match status" value="1"/>
</dbReference>
<evidence type="ECO:0000256" key="7">
    <source>
        <dbReference type="ARBA" id="ARBA00022741"/>
    </source>
</evidence>
<keyword evidence="12 13" id="KW-0472">Membrane</keyword>
<dbReference type="Gene3D" id="3.30.565.10">
    <property type="entry name" value="Histidine kinase-like ATPase, C-terminal domain"/>
    <property type="match status" value="1"/>
</dbReference>
<dbReference type="SMART" id="SM00387">
    <property type="entry name" value="HATPase_c"/>
    <property type="match status" value="1"/>
</dbReference>
<dbReference type="InterPro" id="IPR036890">
    <property type="entry name" value="HATPase_C_sf"/>
</dbReference>
<keyword evidence="7" id="KW-0547">Nucleotide-binding</keyword>
<dbReference type="PANTHER" id="PTHR45453:SF2">
    <property type="entry name" value="HISTIDINE KINASE"/>
    <property type="match status" value="1"/>
</dbReference>
<organism evidence="15 16">
    <name type="scientific">Ornithinibacillus hominis</name>
    <dbReference type="NCBI Taxonomy" id="2763055"/>
    <lineage>
        <taxon>Bacteria</taxon>
        <taxon>Bacillati</taxon>
        <taxon>Bacillota</taxon>
        <taxon>Bacilli</taxon>
        <taxon>Bacillales</taxon>
        <taxon>Bacillaceae</taxon>
        <taxon>Ornithinibacillus</taxon>
    </lineage>
</organism>
<evidence type="ECO:0000256" key="4">
    <source>
        <dbReference type="ARBA" id="ARBA00022475"/>
    </source>
</evidence>
<evidence type="ECO:0000256" key="9">
    <source>
        <dbReference type="ARBA" id="ARBA00022840"/>
    </source>
</evidence>
<feature type="domain" description="Histidine kinase" evidence="14">
    <location>
        <begin position="129"/>
        <end position="332"/>
    </location>
</feature>
<dbReference type="SUPFAM" id="SSF55874">
    <property type="entry name" value="ATPase domain of HSP90 chaperone/DNA topoisomerase II/histidine kinase"/>
    <property type="match status" value="1"/>
</dbReference>
<dbReference type="GO" id="GO:0000155">
    <property type="term" value="F:phosphorelay sensor kinase activity"/>
    <property type="evidence" value="ECO:0007669"/>
    <property type="project" value="TreeGrafter"/>
</dbReference>
<evidence type="ECO:0000256" key="2">
    <source>
        <dbReference type="ARBA" id="ARBA00004651"/>
    </source>
</evidence>
<keyword evidence="11" id="KW-0902">Two-component regulatory system</keyword>
<evidence type="ECO:0000259" key="14">
    <source>
        <dbReference type="PROSITE" id="PS50109"/>
    </source>
</evidence>
<dbReference type="GO" id="GO:0005524">
    <property type="term" value="F:ATP binding"/>
    <property type="evidence" value="ECO:0007669"/>
    <property type="project" value="UniProtKB-KW"/>
</dbReference>
<keyword evidence="6 13" id="KW-0812">Transmembrane</keyword>
<dbReference type="Proteomes" id="UP000637359">
    <property type="component" value="Unassembled WGS sequence"/>
</dbReference>
<sequence length="336" mass="39420">MNQSKIKLFLQYIKFKKFYIVLFLLITLIFSFVIYLYNQSLEPIIYSAVLCFYIGIVVLVIGFAKFYKHYHKLQELQNTITVKLEQLPTPQDTLEATYQEIIQLLYQENIDSKLRADSSHTDLIEYFTQWTHQIKTPIAAMRLILQTEEMEHHQELSMELVKIEQYVEFVLQYLRLDTMSSDLELREYSLDDIVKQAVRKNAKLFIRKKISLHFDDLNCHVLTDEKWLLFVIEQILSNALKYTKEGSVSIYMDPNEEKTLVIQDTGIGIRAEDLPRVFDRGFTGFNGRMFKKSTGLGLYMCKQITSKLSHQMKMESEIGQGTKVSIDLKTTNIEIE</sequence>
<evidence type="ECO:0000256" key="8">
    <source>
        <dbReference type="ARBA" id="ARBA00022777"/>
    </source>
</evidence>
<dbReference type="AlphaFoldDB" id="A0A923L2X1"/>
<proteinExistence type="predicted"/>
<feature type="transmembrane region" description="Helical" evidence="13">
    <location>
        <begin position="20"/>
        <end position="38"/>
    </location>
</feature>
<feature type="transmembrane region" description="Helical" evidence="13">
    <location>
        <begin position="44"/>
        <end position="64"/>
    </location>
</feature>
<evidence type="ECO:0000256" key="1">
    <source>
        <dbReference type="ARBA" id="ARBA00000085"/>
    </source>
</evidence>
<evidence type="ECO:0000256" key="12">
    <source>
        <dbReference type="ARBA" id="ARBA00023136"/>
    </source>
</evidence>
<dbReference type="Pfam" id="PF02518">
    <property type="entry name" value="HATPase_c"/>
    <property type="match status" value="1"/>
</dbReference>
<evidence type="ECO:0000313" key="16">
    <source>
        <dbReference type="Proteomes" id="UP000637359"/>
    </source>
</evidence>
<dbReference type="EC" id="2.7.13.3" evidence="3"/>
<evidence type="ECO:0000256" key="13">
    <source>
        <dbReference type="SAM" id="Phobius"/>
    </source>
</evidence>
<dbReference type="InterPro" id="IPR003594">
    <property type="entry name" value="HATPase_dom"/>
</dbReference>